<feature type="domain" description="FCP1 homology" evidence="2">
    <location>
        <begin position="56"/>
        <end position="238"/>
    </location>
</feature>
<evidence type="ECO:0000259" key="2">
    <source>
        <dbReference type="PROSITE" id="PS50969"/>
    </source>
</evidence>
<dbReference type="InterPro" id="IPR050365">
    <property type="entry name" value="TIM50"/>
</dbReference>
<sequence>MKLDAIYFLLIQEEDRRLKRLDLKVMDAEKENMEPTNSEEEGVNEVTYAAAIPSTIGKKKKLIIMDINGILAIAVRYPVPGGASFPGRWTIAKRPFCEDFLHFCFERFDVGIWTSRAKADYLDQIVDYLLGDMKKKLLFVWDRSHCFRTGFMTPENRYKPLLCKDLKKVWENDWPNQPSVVKGYYNESNTLLVDDSPNKALLNPSHTAIFPHSYTESTMMNDQSLGPGGDLREYLEGLARADEDVRTYVEDHPYGQKAIDHTNSNWQVYSGIIRALSRHS</sequence>
<dbReference type="GO" id="GO:0005744">
    <property type="term" value="C:TIM23 mitochondrial import inner membrane translocase complex"/>
    <property type="evidence" value="ECO:0007669"/>
    <property type="project" value="UniProtKB-UniRule"/>
</dbReference>
<keyword evidence="4" id="KW-1185">Reference proteome</keyword>
<keyword evidence="1" id="KW-0653">Protein transport</keyword>
<comment type="subunit">
    <text evidence="1">Component of the TIM23 complex.</text>
</comment>
<gene>
    <name evidence="3" type="ORF">CEPIT_LOCUS15845</name>
</gene>
<proteinExistence type="inferred from homology"/>
<dbReference type="Gene3D" id="3.40.50.1000">
    <property type="entry name" value="HAD superfamily/HAD-like"/>
    <property type="match status" value="1"/>
</dbReference>
<comment type="similarity">
    <text evidence="1">Belongs to the TIM50 family.</text>
</comment>
<organism evidence="3 4">
    <name type="scientific">Cuscuta epithymum</name>
    <dbReference type="NCBI Taxonomy" id="186058"/>
    <lineage>
        <taxon>Eukaryota</taxon>
        <taxon>Viridiplantae</taxon>
        <taxon>Streptophyta</taxon>
        <taxon>Embryophyta</taxon>
        <taxon>Tracheophyta</taxon>
        <taxon>Spermatophyta</taxon>
        <taxon>Magnoliopsida</taxon>
        <taxon>eudicotyledons</taxon>
        <taxon>Gunneridae</taxon>
        <taxon>Pentapetalae</taxon>
        <taxon>asterids</taxon>
        <taxon>lamiids</taxon>
        <taxon>Solanales</taxon>
        <taxon>Convolvulaceae</taxon>
        <taxon>Cuscuteae</taxon>
        <taxon>Cuscuta</taxon>
        <taxon>Cuscuta subgen. Cuscuta</taxon>
    </lineage>
</organism>
<dbReference type="SMART" id="SM00577">
    <property type="entry name" value="CPDc"/>
    <property type="match status" value="1"/>
</dbReference>
<keyword evidence="1" id="KW-0813">Transport</keyword>
<accession>A0AAV0DNX0</accession>
<dbReference type="EMBL" id="CAMAPF010000114">
    <property type="protein sequence ID" value="CAH9102109.1"/>
    <property type="molecule type" value="Genomic_DNA"/>
</dbReference>
<dbReference type="GO" id="GO:0015031">
    <property type="term" value="P:protein transport"/>
    <property type="evidence" value="ECO:0007669"/>
    <property type="project" value="UniProtKB-KW"/>
</dbReference>
<name>A0AAV0DNX0_9ASTE</name>
<dbReference type="AlphaFoldDB" id="A0AAV0DNX0"/>
<protein>
    <recommendedName>
        <fullName evidence="1">Mitochondrial import inner membrane translocase subunit TIM50</fullName>
    </recommendedName>
</protein>
<evidence type="ECO:0000313" key="4">
    <source>
        <dbReference type="Proteomes" id="UP001152523"/>
    </source>
</evidence>
<reference evidence="3" key="1">
    <citation type="submission" date="2022-07" db="EMBL/GenBank/DDBJ databases">
        <authorList>
            <person name="Macas J."/>
            <person name="Novak P."/>
            <person name="Neumann P."/>
        </authorList>
    </citation>
    <scope>NUCLEOTIDE SEQUENCE</scope>
</reference>
<evidence type="ECO:0000313" key="3">
    <source>
        <dbReference type="EMBL" id="CAH9102109.1"/>
    </source>
</evidence>
<comment type="function">
    <text evidence="1">Essential component of the TIM23 complex, a complex that mediates the translocation of transit peptide-containing proteins across the mitochondrial inner membrane.</text>
</comment>
<dbReference type="Proteomes" id="UP001152523">
    <property type="component" value="Unassembled WGS sequence"/>
</dbReference>
<dbReference type="InterPro" id="IPR036412">
    <property type="entry name" value="HAD-like_sf"/>
</dbReference>
<keyword evidence="1" id="KW-0496">Mitochondrion</keyword>
<dbReference type="PROSITE" id="PS50969">
    <property type="entry name" value="FCP1"/>
    <property type="match status" value="1"/>
</dbReference>
<keyword evidence="1" id="KW-0811">Translocation</keyword>
<dbReference type="InterPro" id="IPR023214">
    <property type="entry name" value="HAD_sf"/>
</dbReference>
<keyword evidence="1" id="KW-0809">Transit peptide</keyword>
<dbReference type="PANTHER" id="PTHR12210">
    <property type="entry name" value="DULLARD PROTEIN PHOSPHATASE"/>
    <property type="match status" value="1"/>
</dbReference>
<dbReference type="SUPFAM" id="SSF56784">
    <property type="entry name" value="HAD-like"/>
    <property type="match status" value="1"/>
</dbReference>
<dbReference type="InterPro" id="IPR004274">
    <property type="entry name" value="FCP1_dom"/>
</dbReference>
<comment type="caution">
    <text evidence="3">The sequence shown here is derived from an EMBL/GenBank/DDBJ whole genome shotgun (WGS) entry which is preliminary data.</text>
</comment>
<dbReference type="Pfam" id="PF03031">
    <property type="entry name" value="NIF"/>
    <property type="match status" value="1"/>
</dbReference>
<evidence type="ECO:0000256" key="1">
    <source>
        <dbReference type="RuleBase" id="RU365079"/>
    </source>
</evidence>
<comment type="subcellular location">
    <subcellularLocation>
        <location evidence="1">Mitochondrion inner membrane</location>
        <topology evidence="1">Single-pass membrane protein</topology>
    </subcellularLocation>
</comment>